<evidence type="ECO:0000256" key="14">
    <source>
        <dbReference type="SAM" id="MobiDB-lite"/>
    </source>
</evidence>
<dbReference type="GO" id="GO:0098719">
    <property type="term" value="P:sodium ion import across plasma membrane"/>
    <property type="evidence" value="ECO:0007669"/>
    <property type="project" value="TreeGrafter"/>
</dbReference>
<evidence type="ECO:0000256" key="4">
    <source>
        <dbReference type="ARBA" id="ARBA00022448"/>
    </source>
</evidence>
<evidence type="ECO:0000256" key="10">
    <source>
        <dbReference type="ARBA" id="ARBA00023065"/>
    </source>
</evidence>
<comment type="subcellular location">
    <subcellularLocation>
        <location evidence="2">Cell membrane</location>
        <topology evidence="2">Multi-pass membrane protein</topology>
    </subcellularLocation>
    <subcellularLocation>
        <location evidence="1">Recycling endosome membrane</location>
        <topology evidence="1">Multi-pass membrane protein</topology>
    </subcellularLocation>
</comment>
<keyword evidence="13" id="KW-0050">Antiport</keyword>
<evidence type="ECO:0000259" key="16">
    <source>
        <dbReference type="Pfam" id="PF00999"/>
    </source>
</evidence>
<feature type="compositionally biased region" description="Polar residues" evidence="14">
    <location>
        <begin position="572"/>
        <end position="594"/>
    </location>
</feature>
<feature type="transmembrane region" description="Helical" evidence="15">
    <location>
        <begin position="434"/>
        <end position="454"/>
    </location>
</feature>
<dbReference type="GO" id="GO:0015385">
    <property type="term" value="F:sodium:proton antiporter activity"/>
    <property type="evidence" value="ECO:0007669"/>
    <property type="project" value="InterPro"/>
</dbReference>
<feature type="transmembrane region" description="Helical" evidence="15">
    <location>
        <begin position="409"/>
        <end position="428"/>
    </location>
</feature>
<keyword evidence="9" id="KW-0915">Sodium</keyword>
<dbReference type="RefSeq" id="XP_036365530.1">
    <property type="nucleotide sequence ID" value="XM_036509637.1"/>
</dbReference>
<dbReference type="Pfam" id="PF00999">
    <property type="entry name" value="Na_H_Exchanger"/>
    <property type="match status" value="1"/>
</dbReference>
<keyword evidence="10 13" id="KW-0406">Ion transport</keyword>
<feature type="transmembrane region" description="Helical" evidence="15">
    <location>
        <begin position="466"/>
        <end position="487"/>
    </location>
</feature>
<gene>
    <name evidence="18" type="primary">LOC115220012</name>
</gene>
<feature type="transmembrane region" description="Helical" evidence="15">
    <location>
        <begin position="12"/>
        <end position="30"/>
    </location>
</feature>
<dbReference type="PANTHER" id="PTHR10110:SF187">
    <property type="entry name" value="SODIUM_HYDROGEN EXCHANGER"/>
    <property type="match status" value="1"/>
</dbReference>
<dbReference type="InterPro" id="IPR018422">
    <property type="entry name" value="Cation/H_exchanger_CPA1"/>
</dbReference>
<evidence type="ECO:0000256" key="9">
    <source>
        <dbReference type="ARBA" id="ARBA00023053"/>
    </source>
</evidence>
<evidence type="ECO:0000313" key="18">
    <source>
        <dbReference type="RefSeq" id="XP_036365530.1"/>
    </source>
</evidence>
<proteinExistence type="inferred from homology"/>
<dbReference type="InterPro" id="IPR006153">
    <property type="entry name" value="Cation/H_exchanger_TM"/>
</dbReference>
<dbReference type="PRINTS" id="PR01084">
    <property type="entry name" value="NAHEXCHNGR"/>
</dbReference>
<evidence type="ECO:0000256" key="13">
    <source>
        <dbReference type="RuleBase" id="RU003722"/>
    </source>
</evidence>
<feature type="transmembrane region" description="Helical" evidence="15">
    <location>
        <begin position="369"/>
        <end position="389"/>
    </location>
</feature>
<evidence type="ECO:0000256" key="12">
    <source>
        <dbReference type="ARBA" id="ARBA00023201"/>
    </source>
</evidence>
<evidence type="ECO:0000256" key="5">
    <source>
        <dbReference type="ARBA" id="ARBA00022475"/>
    </source>
</evidence>
<name>A0A7E6FDX7_9MOLL</name>
<feature type="compositionally biased region" description="Low complexity" evidence="14">
    <location>
        <begin position="560"/>
        <end position="569"/>
    </location>
</feature>
<reference evidence="18" key="1">
    <citation type="submission" date="2025-08" db="UniProtKB">
        <authorList>
            <consortium name="RefSeq"/>
        </authorList>
    </citation>
    <scope>IDENTIFICATION</scope>
</reference>
<keyword evidence="6 13" id="KW-0812">Transmembrane</keyword>
<dbReference type="GO" id="GO:0015386">
    <property type="term" value="F:potassium:proton antiporter activity"/>
    <property type="evidence" value="ECO:0007669"/>
    <property type="project" value="TreeGrafter"/>
</dbReference>
<evidence type="ECO:0000256" key="1">
    <source>
        <dbReference type="ARBA" id="ARBA00004195"/>
    </source>
</evidence>
<evidence type="ECO:0000256" key="15">
    <source>
        <dbReference type="SAM" id="Phobius"/>
    </source>
</evidence>
<evidence type="ECO:0000256" key="3">
    <source>
        <dbReference type="ARBA" id="ARBA00007367"/>
    </source>
</evidence>
<keyword evidence="8 15" id="KW-1133">Transmembrane helix</keyword>
<protein>
    <recommendedName>
        <fullName evidence="13">Sodium/hydrogen exchanger</fullName>
    </recommendedName>
</protein>
<keyword evidence="11 15" id="KW-0472">Membrane</keyword>
<dbReference type="AlphaFoldDB" id="A0A7E6FDX7"/>
<evidence type="ECO:0000256" key="11">
    <source>
        <dbReference type="ARBA" id="ARBA00023136"/>
    </source>
</evidence>
<dbReference type="Proteomes" id="UP000515154">
    <property type="component" value="Linkage group LG15"/>
</dbReference>
<dbReference type="InterPro" id="IPR002090">
    <property type="entry name" value="NHE-6/7/9"/>
</dbReference>
<dbReference type="GO" id="GO:0005886">
    <property type="term" value="C:plasma membrane"/>
    <property type="evidence" value="ECO:0007669"/>
    <property type="project" value="UniProtKB-SubCell"/>
</dbReference>
<evidence type="ECO:0000256" key="8">
    <source>
        <dbReference type="ARBA" id="ARBA00022989"/>
    </source>
</evidence>
<dbReference type="PANTHER" id="PTHR10110">
    <property type="entry name" value="SODIUM/HYDROGEN EXCHANGER"/>
    <property type="match status" value="1"/>
</dbReference>
<dbReference type="PRINTS" id="PR01088">
    <property type="entry name" value="NAHEXCHNGR6"/>
</dbReference>
<evidence type="ECO:0000313" key="17">
    <source>
        <dbReference type="Proteomes" id="UP000515154"/>
    </source>
</evidence>
<evidence type="ECO:0000256" key="6">
    <source>
        <dbReference type="ARBA" id="ARBA00022692"/>
    </source>
</evidence>
<evidence type="ECO:0000256" key="7">
    <source>
        <dbReference type="ARBA" id="ARBA00022753"/>
    </source>
</evidence>
<comment type="similarity">
    <text evidence="3 13">Belongs to the monovalent cation:proton antiporter 1 (CPA1) transporter (TC 2.A.36) family.</text>
</comment>
<keyword evidence="4 13" id="KW-0813">Transport</keyword>
<keyword evidence="17" id="KW-1185">Reference proteome</keyword>
<sequence>MATLSNIILLRCSWHLVLHVVFWWFLLAVIPCSMANVPNESPSIEAQEEAYVTFRHKTDSLTILMLLTLLLLTILTIWLFKHRRFRFVHETGLSMIYGLVVGAVIRYAGGPSSHRVPPQAKLINATATVENIPNSIYLFLNISNSSHSETLQYNFYSKVKTETQGVPLERTVTFDPELFFNVLLPVIIFNAGYSMKRKHFFRNLGAVMTYALIGTTISSIVFGGIMYGLTRIMNISHLIQLTDCFFFGAVISATDPVTILAIFHDLNVDVDLYALVFGESVLNDAVAIVLSRAVEQYAHAAGGENQANAFFGSLGNFVGVFLGAFVIGAAIGCITALMTKYTKIREYPLLETALFFLMSYSTFQAAEAAGLTGIVAVLFCGITQAHYTYNNLSSESKARTKQLFELCNFLAENFVFLYIGVSVFTFQAMKWHAIFIFSAFFAIIIARFSNVYPLSYLLNLGRKNKISFAFQHMMMFAGLRGAIAFALAIRNTSTAARQYMVSAIMMVVLVTVIVCGSMTTPMLQWLKIRVGVDEEHEQPFEPVRTAINRQKQYSTMDGPASEQSSSSAAGGTPSNSTAAGVPNQTSTSPGSVPSEQPPSGEKAWLVLHWYNFDTKYMKPFLTNSRPLLTETLPTWCLPIAKLLTTNEQLSEGLHKRESDSDTDMIIDHSESYGENTSVASGHTADMIDRKPTLQINLEDDATSGDLGLGESNHHQLSLRINLPGSHGDQV</sequence>
<feature type="region of interest" description="Disordered" evidence="14">
    <location>
        <begin position="541"/>
        <end position="599"/>
    </location>
</feature>
<feature type="transmembrane region" description="Helical" evidence="15">
    <location>
        <begin position="61"/>
        <end position="80"/>
    </location>
</feature>
<dbReference type="Gene3D" id="6.10.140.1330">
    <property type="match status" value="1"/>
</dbReference>
<organism evidence="17 18">
    <name type="scientific">Octopus sinensis</name>
    <name type="common">East Asian common octopus</name>
    <dbReference type="NCBI Taxonomy" id="2607531"/>
    <lineage>
        <taxon>Eukaryota</taxon>
        <taxon>Metazoa</taxon>
        <taxon>Spiralia</taxon>
        <taxon>Lophotrochozoa</taxon>
        <taxon>Mollusca</taxon>
        <taxon>Cephalopoda</taxon>
        <taxon>Coleoidea</taxon>
        <taxon>Octopodiformes</taxon>
        <taxon>Octopoda</taxon>
        <taxon>Incirrata</taxon>
        <taxon>Octopodidae</taxon>
        <taxon>Octopus</taxon>
    </lineage>
</organism>
<keyword evidence="5" id="KW-1003">Cell membrane</keyword>
<feature type="transmembrane region" description="Helical" evidence="15">
    <location>
        <begin position="317"/>
        <end position="338"/>
    </location>
</feature>
<feature type="transmembrane region" description="Helical" evidence="15">
    <location>
        <begin position="499"/>
        <end position="519"/>
    </location>
</feature>
<dbReference type="GO" id="GO:0055038">
    <property type="term" value="C:recycling endosome membrane"/>
    <property type="evidence" value="ECO:0007669"/>
    <property type="project" value="UniProtKB-SubCell"/>
</dbReference>
<dbReference type="GO" id="GO:0051453">
    <property type="term" value="P:regulation of intracellular pH"/>
    <property type="evidence" value="ECO:0007669"/>
    <property type="project" value="TreeGrafter"/>
</dbReference>
<feature type="transmembrane region" description="Helical" evidence="15">
    <location>
        <begin position="207"/>
        <end position="229"/>
    </location>
</feature>
<accession>A0A7E6FDX7</accession>
<dbReference type="InterPro" id="IPR004709">
    <property type="entry name" value="NaH_exchanger"/>
</dbReference>
<keyword evidence="12 13" id="KW-0739">Sodium transport</keyword>
<feature type="domain" description="Cation/H+ exchanger transmembrane" evidence="16">
    <location>
        <begin position="72"/>
        <end position="525"/>
    </location>
</feature>
<feature type="transmembrane region" description="Helical" evidence="15">
    <location>
        <begin position="92"/>
        <end position="109"/>
    </location>
</feature>
<keyword evidence="7" id="KW-0967">Endosome</keyword>
<evidence type="ECO:0000256" key="2">
    <source>
        <dbReference type="ARBA" id="ARBA00004651"/>
    </source>
</evidence>
<dbReference type="NCBIfam" id="TIGR00840">
    <property type="entry name" value="b_cpa1"/>
    <property type="match status" value="1"/>
</dbReference>